<proteinExistence type="predicted"/>
<feature type="domain" description="CheC-like protein" evidence="3">
    <location>
        <begin position="114"/>
        <end position="151"/>
    </location>
</feature>
<dbReference type="Proteomes" id="UP000681414">
    <property type="component" value="Unassembled WGS sequence"/>
</dbReference>
<name>A0A942TA25_9BACI</name>
<dbReference type="AlphaFoldDB" id="A0A942TA25"/>
<evidence type="ECO:0000313" key="4">
    <source>
        <dbReference type="EMBL" id="MBS4194006.1"/>
    </source>
</evidence>
<dbReference type="InterPro" id="IPR050992">
    <property type="entry name" value="CheZ_family_phosphatases"/>
</dbReference>
<dbReference type="GO" id="GO:0016787">
    <property type="term" value="F:hydrolase activity"/>
    <property type="evidence" value="ECO:0007669"/>
    <property type="project" value="UniProtKB-KW"/>
</dbReference>
<evidence type="ECO:0000256" key="1">
    <source>
        <dbReference type="ARBA" id="ARBA00022500"/>
    </source>
</evidence>
<protein>
    <submittedName>
        <fullName evidence="4">Chemotaxis protein CheC</fullName>
    </submittedName>
</protein>
<dbReference type="PANTHER" id="PTHR43693">
    <property type="entry name" value="PROTEIN PHOSPHATASE CHEZ"/>
    <property type="match status" value="1"/>
</dbReference>
<reference evidence="4 5" key="1">
    <citation type="submission" date="2021-05" db="EMBL/GenBank/DDBJ databases">
        <title>Novel Bacillus species.</title>
        <authorList>
            <person name="Liu G."/>
        </authorList>
    </citation>
    <scope>NUCLEOTIDE SEQUENCE [LARGE SCALE GENOMIC DNA]</scope>
    <source>
        <strain evidence="5">FJAT-49780</strain>
    </source>
</reference>
<keyword evidence="1" id="KW-0145">Chemotaxis</keyword>
<dbReference type="Pfam" id="PF04509">
    <property type="entry name" value="CheC"/>
    <property type="match status" value="2"/>
</dbReference>
<keyword evidence="2" id="KW-0378">Hydrolase</keyword>
<organism evidence="4 5">
    <name type="scientific">Lederbergia citri</name>
    <dbReference type="NCBI Taxonomy" id="2833580"/>
    <lineage>
        <taxon>Bacteria</taxon>
        <taxon>Bacillati</taxon>
        <taxon>Bacillota</taxon>
        <taxon>Bacilli</taxon>
        <taxon>Bacillales</taxon>
        <taxon>Bacillaceae</taxon>
        <taxon>Lederbergia</taxon>
    </lineage>
</organism>
<dbReference type="InterPro" id="IPR007597">
    <property type="entry name" value="CheC"/>
</dbReference>
<dbReference type="Gene3D" id="3.40.1550.10">
    <property type="entry name" value="CheC-like"/>
    <property type="match status" value="1"/>
</dbReference>
<evidence type="ECO:0000313" key="5">
    <source>
        <dbReference type="Proteomes" id="UP000681414"/>
    </source>
</evidence>
<sequence>MRFMELKQVITPFQLDILKEIGNIGAGNAATALSVLVGKNIDMKVPSVKIVTFDEMLEMAGGHDTIVTAVFLRVEGDASGSMFFILPIEQATKYVQRLTGDSIFSFDNPPYSEMGLSAMQELGNILSGSYLSSLSDFTGLALHPSVPSISIDMAGAIISYGLIELSHSQDYAIVIDTALNDENTNSDCVNGHFFLLPDPESFSVIFNTLGVDMND</sequence>
<dbReference type="SUPFAM" id="SSF103039">
    <property type="entry name" value="CheC-like"/>
    <property type="match status" value="1"/>
</dbReference>
<accession>A0A942TA25</accession>
<dbReference type="GO" id="GO:0006935">
    <property type="term" value="P:chemotaxis"/>
    <property type="evidence" value="ECO:0007669"/>
    <property type="project" value="UniProtKB-KW"/>
</dbReference>
<feature type="domain" description="CheC-like protein" evidence="3">
    <location>
        <begin position="13"/>
        <end position="50"/>
    </location>
</feature>
<evidence type="ECO:0000259" key="3">
    <source>
        <dbReference type="Pfam" id="PF04509"/>
    </source>
</evidence>
<evidence type="ECO:0000256" key="2">
    <source>
        <dbReference type="ARBA" id="ARBA00022801"/>
    </source>
</evidence>
<dbReference type="EMBL" id="JAGYPG010000001">
    <property type="protein sequence ID" value="MBS4194006.1"/>
    <property type="molecule type" value="Genomic_DNA"/>
</dbReference>
<dbReference type="InterPro" id="IPR028976">
    <property type="entry name" value="CheC-like_sf"/>
</dbReference>
<dbReference type="PANTHER" id="PTHR43693:SF1">
    <property type="entry name" value="PROTEIN PHOSPHATASE CHEZ"/>
    <property type="match status" value="1"/>
</dbReference>
<dbReference type="CDD" id="cd17909">
    <property type="entry name" value="CheC_ClassI"/>
    <property type="match status" value="1"/>
</dbReference>
<gene>
    <name evidence="4" type="ORF">KHA97_02810</name>
</gene>
<comment type="caution">
    <text evidence="4">The sequence shown here is derived from an EMBL/GenBank/DDBJ whole genome shotgun (WGS) entry which is preliminary data.</text>
</comment>
<keyword evidence="5" id="KW-1185">Reference proteome</keyword>